<keyword evidence="2" id="KW-1185">Reference proteome</keyword>
<sequence length="305" mass="34003">MRENIEFQTSDNVTLRGWFYKPDGLESALPCLVMAHGFSGVKEMALDTFAEYFISNAAVACLVYDNRGFGDSDTRPGQPRQEILPPEQISDYSDAITYAQSRSDVVKDKIGIWGSSYSGGHVIVVGATDRRVKVVLTQVPLVDGWANYHRANRPDFLEKMNRIFEDDRRARAEGQSARLIPVVNKDPFAAAALPAPDSFEFFSAWAEKSKWKNEVTVKSIEALRAYQPVAHIQHISPTPLLMTVMSHDTATPADLSLEAYSQALEPKRLHILPGGHFEAYSGPGFEKNIKVQCEFLKENLLPIAN</sequence>
<accession>A0ACC1S9B9</accession>
<dbReference type="EMBL" id="JANRMS010000757">
    <property type="protein sequence ID" value="KAJ3534802.1"/>
    <property type="molecule type" value="Genomic_DNA"/>
</dbReference>
<comment type="caution">
    <text evidence="1">The sequence shown here is derived from an EMBL/GenBank/DDBJ whole genome shotgun (WGS) entry which is preliminary data.</text>
</comment>
<proteinExistence type="predicted"/>
<evidence type="ECO:0000313" key="1">
    <source>
        <dbReference type="EMBL" id="KAJ3534802.1"/>
    </source>
</evidence>
<gene>
    <name evidence="1" type="ORF">NM208_g7397</name>
</gene>
<name>A0ACC1S9B9_9HYPO</name>
<evidence type="ECO:0000313" key="2">
    <source>
        <dbReference type="Proteomes" id="UP001148629"/>
    </source>
</evidence>
<protein>
    <submittedName>
        <fullName evidence="1">Uncharacterized protein</fullName>
    </submittedName>
</protein>
<organism evidence="1 2">
    <name type="scientific">Fusarium decemcellulare</name>
    <dbReference type="NCBI Taxonomy" id="57161"/>
    <lineage>
        <taxon>Eukaryota</taxon>
        <taxon>Fungi</taxon>
        <taxon>Dikarya</taxon>
        <taxon>Ascomycota</taxon>
        <taxon>Pezizomycotina</taxon>
        <taxon>Sordariomycetes</taxon>
        <taxon>Hypocreomycetidae</taxon>
        <taxon>Hypocreales</taxon>
        <taxon>Nectriaceae</taxon>
        <taxon>Fusarium</taxon>
        <taxon>Fusarium decemcellulare species complex</taxon>
    </lineage>
</organism>
<reference evidence="1" key="1">
    <citation type="submission" date="2022-08" db="EMBL/GenBank/DDBJ databases">
        <title>Genome Sequence of Fusarium decemcellulare.</title>
        <authorList>
            <person name="Buettner E."/>
        </authorList>
    </citation>
    <scope>NUCLEOTIDE SEQUENCE</scope>
    <source>
        <strain evidence="1">Babe19</strain>
    </source>
</reference>
<dbReference type="Proteomes" id="UP001148629">
    <property type="component" value="Unassembled WGS sequence"/>
</dbReference>